<reference evidence="4 5" key="1">
    <citation type="submission" date="2024-04" db="EMBL/GenBank/DDBJ databases">
        <title>Defined microbial consortia suppress multidrug-resistant proinflammatory Enterobacteriaceae via ecological control.</title>
        <authorList>
            <person name="Furuichi M."/>
            <person name="Kawaguchi T."/>
            <person name="Pust M."/>
            <person name="Yasuma K."/>
            <person name="Plichta D."/>
            <person name="Hasegawa N."/>
            <person name="Ohya T."/>
            <person name="Bhattarai S."/>
            <person name="Sasajima S."/>
            <person name="Aoto Y."/>
            <person name="Tuganbaev T."/>
            <person name="Yaginuma M."/>
            <person name="Ueda M."/>
            <person name="Okahashi N."/>
            <person name="Amafuji K."/>
            <person name="Kiridooshi Y."/>
            <person name="Sugita K."/>
            <person name="Strazar M."/>
            <person name="Skelly A."/>
            <person name="Suda W."/>
            <person name="Hattori M."/>
            <person name="Nakamoto N."/>
            <person name="Caballero S."/>
            <person name="Norman J."/>
            <person name="Olle B."/>
            <person name="Tanoue T."/>
            <person name="Arita M."/>
            <person name="Bucci V."/>
            <person name="Atarashi K."/>
            <person name="Xavier R."/>
            <person name="Honda K."/>
        </authorList>
    </citation>
    <scope>NUCLEOTIDE SEQUENCE [LARGE SCALE GENOMIC DNA]</scope>
    <source>
        <strain evidence="5">k34-0107-D12</strain>
    </source>
</reference>
<evidence type="ECO:0000313" key="5">
    <source>
        <dbReference type="Proteomes" id="UP001600941"/>
    </source>
</evidence>
<evidence type="ECO:0000256" key="2">
    <source>
        <dbReference type="ARBA" id="ARBA00022801"/>
    </source>
</evidence>
<keyword evidence="2" id="KW-0378">Hydrolase</keyword>
<feature type="domain" description="CheC-like protein" evidence="3">
    <location>
        <begin position="11"/>
        <end position="45"/>
    </location>
</feature>
<evidence type="ECO:0000313" key="4">
    <source>
        <dbReference type="EMBL" id="GAA6500570.1"/>
    </source>
</evidence>
<dbReference type="Pfam" id="PF04509">
    <property type="entry name" value="CheC"/>
    <property type="match status" value="2"/>
</dbReference>
<dbReference type="Gene3D" id="3.40.1550.10">
    <property type="entry name" value="CheC-like"/>
    <property type="match status" value="1"/>
</dbReference>
<comment type="caution">
    <text evidence="4">The sequence shown here is derived from an EMBL/GenBank/DDBJ whole genome shotgun (WGS) entry which is preliminary data.</text>
</comment>
<dbReference type="EMBL" id="BAABZQ010000001">
    <property type="protein sequence ID" value="GAA6500570.1"/>
    <property type="molecule type" value="Genomic_DNA"/>
</dbReference>
<keyword evidence="1" id="KW-0145">Chemotaxis</keyword>
<sequence length="204" mass="22672">MDCEVELEELSEDFIKELGNIGTGNAVSALSQLLNCPLEIDTPNLRILPFQQITEIITEAEVPLAGIMVEVFGEVNGMFLFLLDETFTGQVIRLVLGDTVSDFMNLTEMEESLLLELGNIMCGAYIRALSQLMNVEIDVSVPQISIDMGGAILTAATSRFLRTSDELLMIDNLFCMDTDTFSGRILFLPEMESLHVLLRKLEEL</sequence>
<dbReference type="PANTHER" id="PTHR43693">
    <property type="entry name" value="PROTEIN PHOSPHATASE CHEZ"/>
    <property type="match status" value="1"/>
</dbReference>
<dbReference type="InterPro" id="IPR007597">
    <property type="entry name" value="CheC"/>
</dbReference>
<proteinExistence type="predicted"/>
<evidence type="ECO:0000259" key="3">
    <source>
        <dbReference type="Pfam" id="PF04509"/>
    </source>
</evidence>
<keyword evidence="5" id="KW-1185">Reference proteome</keyword>
<dbReference type="Proteomes" id="UP001600941">
    <property type="component" value="Unassembled WGS sequence"/>
</dbReference>
<dbReference type="CDD" id="cd17909">
    <property type="entry name" value="CheC_ClassI"/>
    <property type="match status" value="1"/>
</dbReference>
<dbReference type="PANTHER" id="PTHR43693:SF1">
    <property type="entry name" value="PROTEIN PHOSPHATASE CHEZ"/>
    <property type="match status" value="1"/>
</dbReference>
<accession>A0ABQ0BVL9</accession>
<protein>
    <submittedName>
        <fullName evidence="4">Chemotaxis protein CheC</fullName>
    </submittedName>
</protein>
<dbReference type="RefSeq" id="WP_227210174.1">
    <property type="nucleotide sequence ID" value="NZ_BAABZQ010000001.1"/>
</dbReference>
<feature type="domain" description="CheC-like protein" evidence="3">
    <location>
        <begin position="109"/>
        <end position="146"/>
    </location>
</feature>
<organism evidence="4 5">
    <name type="scientific">Blautia parvula</name>
    <dbReference type="NCBI Taxonomy" id="2877527"/>
    <lineage>
        <taxon>Bacteria</taxon>
        <taxon>Bacillati</taxon>
        <taxon>Bacillota</taxon>
        <taxon>Clostridia</taxon>
        <taxon>Lachnospirales</taxon>
        <taxon>Lachnospiraceae</taxon>
        <taxon>Blautia</taxon>
    </lineage>
</organism>
<dbReference type="SUPFAM" id="SSF103039">
    <property type="entry name" value="CheC-like"/>
    <property type="match status" value="1"/>
</dbReference>
<dbReference type="InterPro" id="IPR028976">
    <property type="entry name" value="CheC-like_sf"/>
</dbReference>
<gene>
    <name evidence="4" type="ORF">K340107D12_33860</name>
</gene>
<evidence type="ECO:0000256" key="1">
    <source>
        <dbReference type="ARBA" id="ARBA00022500"/>
    </source>
</evidence>
<name>A0ABQ0BVL9_9FIRM</name>
<dbReference type="InterPro" id="IPR050992">
    <property type="entry name" value="CheZ_family_phosphatases"/>
</dbReference>